<protein>
    <submittedName>
        <fullName evidence="1">YheC/YheD family protein</fullName>
    </submittedName>
</protein>
<evidence type="ECO:0000313" key="1">
    <source>
        <dbReference type="EMBL" id="MBB6679462.1"/>
    </source>
</evidence>
<evidence type="ECO:0000313" key="2">
    <source>
        <dbReference type="Proteomes" id="UP000574133"/>
    </source>
</evidence>
<reference evidence="1 2" key="1">
    <citation type="submission" date="2020-08" db="EMBL/GenBank/DDBJ databases">
        <title>Cohnella phylogeny.</title>
        <authorList>
            <person name="Dunlap C."/>
        </authorList>
    </citation>
    <scope>NUCLEOTIDE SEQUENCE [LARGE SCALE GENOMIC DNA]</scope>
    <source>
        <strain evidence="1 2">DSM 103658</strain>
    </source>
</reference>
<dbReference type="EMBL" id="JACJVN010000083">
    <property type="protein sequence ID" value="MBB6679462.1"/>
    <property type="molecule type" value="Genomic_DNA"/>
</dbReference>
<organism evidence="1 2">
    <name type="scientific">Cohnella lubricantis</name>
    <dbReference type="NCBI Taxonomy" id="2163172"/>
    <lineage>
        <taxon>Bacteria</taxon>
        <taxon>Bacillati</taxon>
        <taxon>Bacillota</taxon>
        <taxon>Bacilli</taxon>
        <taxon>Bacillales</taxon>
        <taxon>Paenibacillaceae</taxon>
        <taxon>Cohnella</taxon>
    </lineage>
</organism>
<proteinExistence type="predicted"/>
<dbReference type="Proteomes" id="UP000574133">
    <property type="component" value="Unassembled WGS sequence"/>
</dbReference>
<name>A0A841TEK8_9BACL</name>
<dbReference type="AlphaFoldDB" id="A0A841TEK8"/>
<dbReference type="RefSeq" id="WP_185180721.1">
    <property type="nucleotide sequence ID" value="NZ_CBCSEP010000026.1"/>
</dbReference>
<keyword evidence="2" id="KW-1185">Reference proteome</keyword>
<dbReference type="InterPro" id="IPR026838">
    <property type="entry name" value="YheC/D"/>
</dbReference>
<gene>
    <name evidence="1" type="ORF">H4Q31_19430</name>
</gene>
<dbReference type="Gene3D" id="3.30.470.20">
    <property type="entry name" value="ATP-grasp fold, B domain"/>
    <property type="match status" value="1"/>
</dbReference>
<accession>A0A841TEK8</accession>
<dbReference type="Pfam" id="PF14398">
    <property type="entry name" value="ATPgrasp_YheCD"/>
    <property type="match status" value="1"/>
</dbReference>
<dbReference type="SUPFAM" id="SSF56059">
    <property type="entry name" value="Glutathione synthetase ATP-binding domain-like"/>
    <property type="match status" value="1"/>
</dbReference>
<sequence>MSSIRIVSKWRKTKILERSMPLAAHLPETRQMDAHTMKRMLDRYGLVYAKPDRGSLGIGVIRIEKKGAIYRIHEASRQVDRHNYSQAYQWIASHKRQGSYLAQRGIRVIRHAGRPVDFRVMAQRNSEGAWEVSGVLARAAHPRKAVTNGSQGGSIHEARDILAAALGERQAGLLLKQFRKLAMLAAARFDRSSPGMNELGLDIAVDRQGRSWILEVNTRPDPRPFKLLRDPRVLRRIVRLGKGYGRVYNLHITKARRG</sequence>
<comment type="caution">
    <text evidence="1">The sequence shown here is derived from an EMBL/GenBank/DDBJ whole genome shotgun (WGS) entry which is preliminary data.</text>
</comment>